<evidence type="ECO:0000313" key="2">
    <source>
        <dbReference type="EMBL" id="WGF40295.1"/>
    </source>
</evidence>
<reference evidence="2 3" key="1">
    <citation type="submission" date="2023-04" db="EMBL/GenBank/DDBJ databases">
        <title>Genomic of Lysinibacillus capsici TSBLM.</title>
        <authorList>
            <person name="Hu X.S."/>
            <person name="Yu C.H."/>
        </authorList>
    </citation>
    <scope>NUCLEOTIDE SEQUENCE [LARGE SCALE GENOMIC DNA]</scope>
    <source>
        <strain evidence="2 3">TSBLM</strain>
    </source>
</reference>
<proteinExistence type="predicted"/>
<dbReference type="Gene3D" id="1.10.10.2910">
    <property type="match status" value="1"/>
</dbReference>
<dbReference type="Proteomes" id="UP001244564">
    <property type="component" value="Chromosome"/>
</dbReference>
<accession>A0ABY8KMF5</accession>
<keyword evidence="3" id="KW-1185">Reference proteome</keyword>
<protein>
    <submittedName>
        <fullName evidence="2">ImmA/IrrE family metallo-endopeptidase</fullName>
    </submittedName>
</protein>
<dbReference type="InterPro" id="IPR010359">
    <property type="entry name" value="IrrE_HExxH"/>
</dbReference>
<sequence>MTFVYTHLEDYVRDLYTSIGVTKPSHLDPRIIGPKLGFTVIYLPTDSVSYDNIIIIDSRLSKQEQWQEFCHELGHVISHSGNQTKTHPLFREYQEWKANNFALQACVPTFMLNKIRLPIDEELATIKICLLFKVEYDFAEKRLNHYFNNHFFKNCNLVERSY</sequence>
<dbReference type="Pfam" id="PF06114">
    <property type="entry name" value="Peptidase_M78"/>
    <property type="match status" value="1"/>
</dbReference>
<gene>
    <name evidence="2" type="ORF">QBO96_08485</name>
</gene>
<dbReference type="RefSeq" id="WP_279495712.1">
    <property type="nucleotide sequence ID" value="NZ_CP122283.1"/>
</dbReference>
<dbReference type="EMBL" id="CP122283">
    <property type="protein sequence ID" value="WGF40295.1"/>
    <property type="molecule type" value="Genomic_DNA"/>
</dbReference>
<evidence type="ECO:0000259" key="1">
    <source>
        <dbReference type="Pfam" id="PF06114"/>
    </source>
</evidence>
<name>A0ABY8KMF5_9BACI</name>
<feature type="domain" description="IrrE N-terminal-like" evidence="1">
    <location>
        <begin position="51"/>
        <end position="144"/>
    </location>
</feature>
<organism evidence="2 3">
    <name type="scientific">Lysinibacillus capsici</name>
    <dbReference type="NCBI Taxonomy" id="2115968"/>
    <lineage>
        <taxon>Bacteria</taxon>
        <taxon>Bacillati</taxon>
        <taxon>Bacillota</taxon>
        <taxon>Bacilli</taxon>
        <taxon>Bacillales</taxon>
        <taxon>Bacillaceae</taxon>
        <taxon>Lysinibacillus</taxon>
    </lineage>
</organism>
<evidence type="ECO:0000313" key="3">
    <source>
        <dbReference type="Proteomes" id="UP001244564"/>
    </source>
</evidence>